<gene>
    <name evidence="3" type="ORF">F3Y22_tig00110057pilonHSYRG00172</name>
</gene>
<keyword evidence="4" id="KW-1185">Reference proteome</keyword>
<proteinExistence type="predicted"/>
<dbReference type="GO" id="GO:0005524">
    <property type="term" value="F:ATP binding"/>
    <property type="evidence" value="ECO:0007669"/>
    <property type="project" value="InterPro"/>
</dbReference>
<dbReference type="CDD" id="cd09272">
    <property type="entry name" value="RNase_HI_RT_Ty1"/>
    <property type="match status" value="1"/>
</dbReference>
<sequence>MGIAKSLGFETPFSILSGSKIFSLEISKIEALIQAFRKSIGVRIKKETKVIECEVVEIQIDRPTISGDIGEIRAEGISAARELCSTYSVVIRTKYFNDVVGVCRTEGSIGTSDSSRTEGSIGTSDSNRTKGSIGTVSRSVAYYGYALTLIMNTGATDHILSSLESLDHPSLCSSKTVYLPNGKIVPVIYTDFCAIQDLSSGRAMGIGKECKDLYFLKSPKTVPGLPLKQIGGPLSPALDSLVSAEPIYSGSSSSQPPNNSPTVSDNAPIESFLYPIICLVHLLCILNILLFDILLELLNLHPGYMIMCAIKYLTNHHFFQGYWLGGAKVDSTPLEQNTRLTSVENDSSSVEKCLSQFMHQLKKMHMEGALRVVRYLKKNPRPGILLSASNKCELVAYNDSDWAKKQGTVARSSAEAEYRSLAATATKVTWIHGLLTELGVRLTQPATIYCDTLDSIEMTERKAVAAILDLIWPLFGIGLVPLELLPIALVSTPFTLLSMAHTGIFFEQLLLRISMNKDCKMVIYLLRLTVYKAQQYLIRIQGMKYIFYPSFNNKTPPSLFTFSPPPFGNSDHNATLLTCCHVVDGASLAIESP</sequence>
<dbReference type="Pfam" id="PF06068">
    <property type="entry name" value="TIP49"/>
    <property type="match status" value="1"/>
</dbReference>
<evidence type="ECO:0000259" key="2">
    <source>
        <dbReference type="Pfam" id="PF06068"/>
    </source>
</evidence>
<feature type="region of interest" description="Disordered" evidence="1">
    <location>
        <begin position="109"/>
        <end position="128"/>
    </location>
</feature>
<dbReference type="InterPro" id="IPR027417">
    <property type="entry name" value="P-loop_NTPase"/>
</dbReference>
<dbReference type="EMBL" id="VEPZ02000830">
    <property type="protein sequence ID" value="KAE8717188.1"/>
    <property type="molecule type" value="Genomic_DNA"/>
</dbReference>
<name>A0A6A3BP44_HIBSY</name>
<dbReference type="PANTHER" id="PTHR11439">
    <property type="entry name" value="GAG-POL-RELATED RETROTRANSPOSON"/>
    <property type="match status" value="1"/>
</dbReference>
<dbReference type="PANTHER" id="PTHR11439:SF499">
    <property type="entry name" value="PPC DOMAIN-CONTAINING PROTEIN"/>
    <property type="match status" value="1"/>
</dbReference>
<accession>A0A6A3BP44</accession>
<dbReference type="InterPro" id="IPR010339">
    <property type="entry name" value="TIP49_P-loop"/>
</dbReference>
<protein>
    <recommendedName>
        <fullName evidence="2">TIP49 P-loop domain-containing protein</fullName>
    </recommendedName>
</protein>
<evidence type="ECO:0000256" key="1">
    <source>
        <dbReference type="SAM" id="MobiDB-lite"/>
    </source>
</evidence>
<dbReference type="AlphaFoldDB" id="A0A6A3BP44"/>
<evidence type="ECO:0000313" key="4">
    <source>
        <dbReference type="Proteomes" id="UP000436088"/>
    </source>
</evidence>
<evidence type="ECO:0000313" key="3">
    <source>
        <dbReference type="EMBL" id="KAE8717188.1"/>
    </source>
</evidence>
<comment type="caution">
    <text evidence="3">The sequence shown here is derived from an EMBL/GenBank/DDBJ whole genome shotgun (WGS) entry which is preliminary data.</text>
</comment>
<reference evidence="3" key="1">
    <citation type="submission" date="2019-09" db="EMBL/GenBank/DDBJ databases">
        <title>Draft genome information of white flower Hibiscus syriacus.</title>
        <authorList>
            <person name="Kim Y.-M."/>
        </authorList>
    </citation>
    <scope>NUCLEOTIDE SEQUENCE [LARGE SCALE GENOMIC DNA]</scope>
    <source>
        <strain evidence="3">YM2019G1</strain>
    </source>
</reference>
<organism evidence="3 4">
    <name type="scientific">Hibiscus syriacus</name>
    <name type="common">Rose of Sharon</name>
    <dbReference type="NCBI Taxonomy" id="106335"/>
    <lineage>
        <taxon>Eukaryota</taxon>
        <taxon>Viridiplantae</taxon>
        <taxon>Streptophyta</taxon>
        <taxon>Embryophyta</taxon>
        <taxon>Tracheophyta</taxon>
        <taxon>Spermatophyta</taxon>
        <taxon>Magnoliopsida</taxon>
        <taxon>eudicotyledons</taxon>
        <taxon>Gunneridae</taxon>
        <taxon>Pentapetalae</taxon>
        <taxon>rosids</taxon>
        <taxon>malvids</taxon>
        <taxon>Malvales</taxon>
        <taxon>Malvaceae</taxon>
        <taxon>Malvoideae</taxon>
        <taxon>Hibiscus</taxon>
    </lineage>
</organism>
<dbReference type="Proteomes" id="UP000436088">
    <property type="component" value="Unassembled WGS sequence"/>
</dbReference>
<dbReference type="Gene3D" id="3.40.50.300">
    <property type="entry name" value="P-loop containing nucleotide triphosphate hydrolases"/>
    <property type="match status" value="1"/>
</dbReference>
<feature type="domain" description="TIP49 P-loop" evidence="2">
    <location>
        <begin position="1"/>
        <end position="62"/>
    </location>
</feature>